<name>A0ABD2W775_9HYME</name>
<accession>A0ABD2W775</accession>
<evidence type="ECO:0000313" key="2">
    <source>
        <dbReference type="EMBL" id="KAL3388748.1"/>
    </source>
</evidence>
<sequence length="85" mass="9556">MQRCTPTHAMQPSLPNSNTDRRWQRGSTQHAGVCDDARQHNTRASADKMASNTTARRSTTHSAARNTHTLSRTNALRDRRSDLLN</sequence>
<protein>
    <submittedName>
        <fullName evidence="2">Uncharacterized protein</fullName>
    </submittedName>
</protein>
<dbReference type="Proteomes" id="UP001627154">
    <property type="component" value="Unassembled WGS sequence"/>
</dbReference>
<feature type="compositionally biased region" description="Low complexity" evidence="1">
    <location>
        <begin position="50"/>
        <end position="67"/>
    </location>
</feature>
<evidence type="ECO:0000256" key="1">
    <source>
        <dbReference type="SAM" id="MobiDB-lite"/>
    </source>
</evidence>
<keyword evidence="3" id="KW-1185">Reference proteome</keyword>
<evidence type="ECO:0000313" key="3">
    <source>
        <dbReference type="Proteomes" id="UP001627154"/>
    </source>
</evidence>
<dbReference type="AlphaFoldDB" id="A0ABD2W775"/>
<feature type="compositionally biased region" description="Basic and acidic residues" evidence="1">
    <location>
        <begin position="75"/>
        <end position="85"/>
    </location>
</feature>
<feature type="compositionally biased region" description="Polar residues" evidence="1">
    <location>
        <begin position="1"/>
        <end position="18"/>
    </location>
</feature>
<organism evidence="2 3">
    <name type="scientific">Trichogramma kaykai</name>
    <dbReference type="NCBI Taxonomy" id="54128"/>
    <lineage>
        <taxon>Eukaryota</taxon>
        <taxon>Metazoa</taxon>
        <taxon>Ecdysozoa</taxon>
        <taxon>Arthropoda</taxon>
        <taxon>Hexapoda</taxon>
        <taxon>Insecta</taxon>
        <taxon>Pterygota</taxon>
        <taxon>Neoptera</taxon>
        <taxon>Endopterygota</taxon>
        <taxon>Hymenoptera</taxon>
        <taxon>Apocrita</taxon>
        <taxon>Proctotrupomorpha</taxon>
        <taxon>Chalcidoidea</taxon>
        <taxon>Trichogrammatidae</taxon>
        <taxon>Trichogramma</taxon>
    </lineage>
</organism>
<comment type="caution">
    <text evidence="2">The sequence shown here is derived from an EMBL/GenBank/DDBJ whole genome shotgun (WGS) entry which is preliminary data.</text>
</comment>
<dbReference type="EMBL" id="JBJJXI010000128">
    <property type="protein sequence ID" value="KAL3388748.1"/>
    <property type="molecule type" value="Genomic_DNA"/>
</dbReference>
<reference evidence="2 3" key="1">
    <citation type="journal article" date="2024" name="bioRxiv">
        <title>A reference genome for Trichogramma kaykai: A tiny desert-dwelling parasitoid wasp with competing sex-ratio distorters.</title>
        <authorList>
            <person name="Culotta J."/>
            <person name="Lindsey A.R."/>
        </authorList>
    </citation>
    <scope>NUCLEOTIDE SEQUENCE [LARGE SCALE GENOMIC DNA]</scope>
    <source>
        <strain evidence="2 3">KSX58</strain>
    </source>
</reference>
<proteinExistence type="predicted"/>
<gene>
    <name evidence="2" type="ORF">TKK_016177</name>
</gene>
<feature type="region of interest" description="Disordered" evidence="1">
    <location>
        <begin position="1"/>
        <end position="85"/>
    </location>
</feature>